<dbReference type="STRING" id="6205.A0A0R3XBU3"/>
<dbReference type="InterPro" id="IPR036390">
    <property type="entry name" value="WH_DNA-bd_sf"/>
</dbReference>
<evidence type="ECO:0000313" key="6">
    <source>
        <dbReference type="Proteomes" id="UP000274429"/>
    </source>
</evidence>
<reference evidence="7" key="1">
    <citation type="submission" date="2017-02" db="UniProtKB">
        <authorList>
            <consortium name="WormBaseParasite"/>
        </authorList>
    </citation>
    <scope>IDENTIFICATION</scope>
</reference>
<feature type="compositionally biased region" description="Polar residues" evidence="3">
    <location>
        <begin position="85"/>
        <end position="96"/>
    </location>
</feature>
<dbReference type="CDD" id="cd07323">
    <property type="entry name" value="LAM"/>
    <property type="match status" value="1"/>
</dbReference>
<feature type="region of interest" description="Disordered" evidence="3">
    <location>
        <begin position="1"/>
        <end position="32"/>
    </location>
</feature>
<dbReference type="InterPro" id="IPR006630">
    <property type="entry name" value="La_HTH"/>
</dbReference>
<accession>A0A0R3XBU3</accession>
<sequence>MSKKEVPVGSSGRGCGTTGLGGCETQLTSNGKRDCPWSYNPTTSTLSEVHTGMSDRDWPSLQIHHDGSMVPQSNGAKPTAKVKPTNPSTQTTTVKNSNDRRSSFTRQKNRWTTVALDYTYSKDIGGDQRVGGAGKSNKAFGYPVVMIYATPENCIGLEHCSPLVTSAPPDSTDQSLLTSLPSPGAISLPNWIPTTQDPAKTNETASVPLGSSPASLFFRPGVFHFDPSIPLLDSDAILQSRILHQIEFYFSEDNLVRDTFLRSHMDEDGWVPISVIAKFNRVALLCTDLEKIINALVPSQIIETDTKGMRVRCRNRPTQWVIRSFLRVAGGHTREADSADEPEAGGSLTSETRPTIPPPNPEVMDLMPSIGKRVPTKRCTITLIIYLYSLLNLEFLLQLWLSSFY</sequence>
<proteinExistence type="predicted"/>
<evidence type="ECO:0000313" key="7">
    <source>
        <dbReference type="WBParaSite" id="TTAC_0001102001-mRNA-1"/>
    </source>
</evidence>
<evidence type="ECO:0000256" key="1">
    <source>
        <dbReference type="ARBA" id="ARBA00022884"/>
    </source>
</evidence>
<evidence type="ECO:0000313" key="5">
    <source>
        <dbReference type="EMBL" id="VDM35983.1"/>
    </source>
</evidence>
<dbReference type="GO" id="GO:0005737">
    <property type="term" value="C:cytoplasm"/>
    <property type="evidence" value="ECO:0007669"/>
    <property type="project" value="UniProtKB-ARBA"/>
</dbReference>
<dbReference type="PROSITE" id="PS50961">
    <property type="entry name" value="HTH_LA"/>
    <property type="match status" value="1"/>
</dbReference>
<evidence type="ECO:0000259" key="4">
    <source>
        <dbReference type="PROSITE" id="PS50961"/>
    </source>
</evidence>
<protein>
    <submittedName>
        <fullName evidence="7">HTH La-type RNA-binding domain-containing protein</fullName>
    </submittedName>
</protein>
<dbReference type="PANTHER" id="PTHR22792:SF132">
    <property type="entry name" value="LA-RELATED PROTEIN 1"/>
    <property type="match status" value="1"/>
</dbReference>
<dbReference type="EMBL" id="UYWX01022716">
    <property type="protein sequence ID" value="VDM35983.1"/>
    <property type="molecule type" value="Genomic_DNA"/>
</dbReference>
<dbReference type="Pfam" id="PF05383">
    <property type="entry name" value="La"/>
    <property type="match status" value="1"/>
</dbReference>
<dbReference type="WBParaSite" id="TTAC_0001102001-mRNA-1">
    <property type="protein sequence ID" value="TTAC_0001102001-mRNA-1"/>
    <property type="gene ID" value="TTAC_0001102001"/>
</dbReference>
<feature type="compositionally biased region" description="Gly residues" evidence="3">
    <location>
        <begin position="11"/>
        <end position="22"/>
    </location>
</feature>
<gene>
    <name evidence="5" type="ORF">TTAC_LOCUS11003</name>
</gene>
<name>A0A0R3XBU3_HYDTA</name>
<evidence type="ECO:0000256" key="2">
    <source>
        <dbReference type="PROSITE-ProRule" id="PRU00332"/>
    </source>
</evidence>
<dbReference type="OrthoDB" id="340227at2759"/>
<dbReference type="Proteomes" id="UP000274429">
    <property type="component" value="Unassembled WGS sequence"/>
</dbReference>
<dbReference type="GO" id="GO:0003723">
    <property type="term" value="F:RNA binding"/>
    <property type="evidence" value="ECO:0007669"/>
    <property type="project" value="UniProtKB-UniRule"/>
</dbReference>
<dbReference type="PANTHER" id="PTHR22792">
    <property type="entry name" value="LUPUS LA PROTEIN-RELATED"/>
    <property type="match status" value="1"/>
</dbReference>
<dbReference type="SUPFAM" id="SSF46785">
    <property type="entry name" value="Winged helix' DNA-binding domain"/>
    <property type="match status" value="1"/>
</dbReference>
<dbReference type="SMART" id="SM00715">
    <property type="entry name" value="LA"/>
    <property type="match status" value="1"/>
</dbReference>
<dbReference type="AlphaFoldDB" id="A0A0R3XBU3"/>
<dbReference type="Gene3D" id="1.10.10.10">
    <property type="entry name" value="Winged helix-like DNA-binding domain superfamily/Winged helix DNA-binding domain"/>
    <property type="match status" value="1"/>
</dbReference>
<organism evidence="7">
    <name type="scientific">Hydatigena taeniaeformis</name>
    <name type="common">Feline tapeworm</name>
    <name type="synonym">Taenia taeniaeformis</name>
    <dbReference type="NCBI Taxonomy" id="6205"/>
    <lineage>
        <taxon>Eukaryota</taxon>
        <taxon>Metazoa</taxon>
        <taxon>Spiralia</taxon>
        <taxon>Lophotrochozoa</taxon>
        <taxon>Platyhelminthes</taxon>
        <taxon>Cestoda</taxon>
        <taxon>Eucestoda</taxon>
        <taxon>Cyclophyllidea</taxon>
        <taxon>Taeniidae</taxon>
        <taxon>Hydatigera</taxon>
    </lineage>
</organism>
<evidence type="ECO:0000256" key="3">
    <source>
        <dbReference type="SAM" id="MobiDB-lite"/>
    </source>
</evidence>
<keyword evidence="6" id="KW-1185">Reference proteome</keyword>
<reference evidence="5 6" key="2">
    <citation type="submission" date="2018-11" db="EMBL/GenBank/DDBJ databases">
        <authorList>
            <consortium name="Pathogen Informatics"/>
        </authorList>
    </citation>
    <scope>NUCLEOTIDE SEQUENCE [LARGE SCALE GENOMIC DNA]</scope>
</reference>
<feature type="region of interest" description="Disordered" evidence="3">
    <location>
        <begin position="67"/>
        <end position="107"/>
    </location>
</feature>
<feature type="region of interest" description="Disordered" evidence="3">
    <location>
        <begin position="332"/>
        <end position="362"/>
    </location>
</feature>
<feature type="domain" description="HTH La-type RNA-binding" evidence="4">
    <location>
        <begin position="232"/>
        <end position="323"/>
    </location>
</feature>
<dbReference type="InterPro" id="IPR045180">
    <property type="entry name" value="La_dom_prot"/>
</dbReference>
<dbReference type="InterPro" id="IPR036388">
    <property type="entry name" value="WH-like_DNA-bd_sf"/>
</dbReference>
<keyword evidence="1 2" id="KW-0694">RNA-binding</keyword>